<feature type="compositionally biased region" description="Basic and acidic residues" evidence="1">
    <location>
        <begin position="45"/>
        <end position="56"/>
    </location>
</feature>
<protein>
    <submittedName>
        <fullName evidence="2">Uncharacterized protein</fullName>
    </submittedName>
</protein>
<evidence type="ECO:0000256" key="1">
    <source>
        <dbReference type="SAM" id="MobiDB-lite"/>
    </source>
</evidence>
<reference evidence="2 3" key="1">
    <citation type="submission" date="2017-11" db="EMBL/GenBank/DDBJ databases">
        <title>De novo assembly and phasing of dikaryotic genomes from two isolates of Puccinia coronata f. sp. avenae, the causal agent of oat crown rust.</title>
        <authorList>
            <person name="Miller M.E."/>
            <person name="Zhang Y."/>
            <person name="Omidvar V."/>
            <person name="Sperschneider J."/>
            <person name="Schwessinger B."/>
            <person name="Raley C."/>
            <person name="Palmer J.M."/>
            <person name="Garnica D."/>
            <person name="Upadhyaya N."/>
            <person name="Rathjen J."/>
            <person name="Taylor J.M."/>
            <person name="Park R.F."/>
            <person name="Dodds P.N."/>
            <person name="Hirsch C.D."/>
            <person name="Kianian S.F."/>
            <person name="Figueroa M."/>
        </authorList>
    </citation>
    <scope>NUCLEOTIDE SEQUENCE [LARGE SCALE GENOMIC DNA]</scope>
    <source>
        <strain evidence="2">12SD80</strain>
    </source>
</reference>
<sequence>MWGHKGGAGGEKANGKSKESGRKKPTQPRSGWTDGDSLDSGLSDADVRPRKSDRPADNNSLESDSHSSNGKQSSSDNDEKLLGNCILSKQQISIPNNFPLPPPPNFTTHHWTPHLASISPQHTGQP</sequence>
<dbReference type="EMBL" id="PGCI01000301">
    <property type="protein sequence ID" value="PLW30360.1"/>
    <property type="molecule type" value="Genomic_DNA"/>
</dbReference>
<proteinExistence type="predicted"/>
<dbReference type="AlphaFoldDB" id="A0A2N5TXY0"/>
<feature type="compositionally biased region" description="Polar residues" evidence="1">
    <location>
        <begin position="57"/>
        <end position="75"/>
    </location>
</feature>
<dbReference type="Proteomes" id="UP000235392">
    <property type="component" value="Unassembled WGS sequence"/>
</dbReference>
<evidence type="ECO:0000313" key="2">
    <source>
        <dbReference type="EMBL" id="PLW30360.1"/>
    </source>
</evidence>
<feature type="compositionally biased region" description="Basic and acidic residues" evidence="1">
    <location>
        <begin position="13"/>
        <end position="22"/>
    </location>
</feature>
<feature type="compositionally biased region" description="Low complexity" evidence="1">
    <location>
        <begin position="34"/>
        <end position="44"/>
    </location>
</feature>
<accession>A0A2N5TXY0</accession>
<feature type="compositionally biased region" description="Gly residues" evidence="1">
    <location>
        <begin position="1"/>
        <end position="12"/>
    </location>
</feature>
<feature type="region of interest" description="Disordered" evidence="1">
    <location>
        <begin position="1"/>
        <end position="126"/>
    </location>
</feature>
<organism evidence="2 3">
    <name type="scientific">Puccinia coronata f. sp. avenae</name>
    <dbReference type="NCBI Taxonomy" id="200324"/>
    <lineage>
        <taxon>Eukaryota</taxon>
        <taxon>Fungi</taxon>
        <taxon>Dikarya</taxon>
        <taxon>Basidiomycota</taxon>
        <taxon>Pucciniomycotina</taxon>
        <taxon>Pucciniomycetes</taxon>
        <taxon>Pucciniales</taxon>
        <taxon>Pucciniaceae</taxon>
        <taxon>Puccinia</taxon>
    </lineage>
</organism>
<comment type="caution">
    <text evidence="2">The sequence shown here is derived from an EMBL/GenBank/DDBJ whole genome shotgun (WGS) entry which is preliminary data.</text>
</comment>
<gene>
    <name evidence="2" type="ORF">PCASD_16095</name>
</gene>
<evidence type="ECO:0000313" key="3">
    <source>
        <dbReference type="Proteomes" id="UP000235392"/>
    </source>
</evidence>
<name>A0A2N5TXY0_9BASI</name>